<dbReference type="Proteomes" id="UP001224775">
    <property type="component" value="Unassembled WGS sequence"/>
</dbReference>
<accession>A0AAD8YCD8</accession>
<reference evidence="1" key="1">
    <citation type="submission" date="2023-06" db="EMBL/GenBank/DDBJ databases">
        <title>Survivors Of The Sea: Transcriptome response of Skeletonema marinoi to long-term dormancy.</title>
        <authorList>
            <person name="Pinder M.I.M."/>
            <person name="Kourtchenko O."/>
            <person name="Robertson E.K."/>
            <person name="Larsson T."/>
            <person name="Maumus F."/>
            <person name="Osuna-Cruz C.M."/>
            <person name="Vancaester E."/>
            <person name="Stenow R."/>
            <person name="Vandepoele K."/>
            <person name="Ploug H."/>
            <person name="Bruchert V."/>
            <person name="Godhe A."/>
            <person name="Topel M."/>
        </authorList>
    </citation>
    <scope>NUCLEOTIDE SEQUENCE</scope>
    <source>
        <strain evidence="1">R05AC</strain>
    </source>
</reference>
<organism evidence="1 2">
    <name type="scientific">Skeletonema marinoi</name>
    <dbReference type="NCBI Taxonomy" id="267567"/>
    <lineage>
        <taxon>Eukaryota</taxon>
        <taxon>Sar</taxon>
        <taxon>Stramenopiles</taxon>
        <taxon>Ochrophyta</taxon>
        <taxon>Bacillariophyta</taxon>
        <taxon>Coscinodiscophyceae</taxon>
        <taxon>Thalassiosirophycidae</taxon>
        <taxon>Thalassiosirales</taxon>
        <taxon>Skeletonemataceae</taxon>
        <taxon>Skeletonema</taxon>
        <taxon>Skeletonema marinoi-dohrnii complex</taxon>
    </lineage>
</organism>
<keyword evidence="2" id="KW-1185">Reference proteome</keyword>
<gene>
    <name evidence="1" type="ORF">QTG54_006581</name>
</gene>
<proteinExistence type="predicted"/>
<dbReference type="AlphaFoldDB" id="A0AAD8YCD8"/>
<evidence type="ECO:0000313" key="2">
    <source>
        <dbReference type="Proteomes" id="UP001224775"/>
    </source>
</evidence>
<comment type="caution">
    <text evidence="1">The sequence shown here is derived from an EMBL/GenBank/DDBJ whole genome shotgun (WGS) entry which is preliminary data.</text>
</comment>
<dbReference type="EMBL" id="JATAAI010000010">
    <property type="protein sequence ID" value="KAK1742984.1"/>
    <property type="molecule type" value="Genomic_DNA"/>
</dbReference>
<protein>
    <submittedName>
        <fullName evidence="1">Uncharacterized protein</fullName>
    </submittedName>
</protein>
<evidence type="ECO:0000313" key="1">
    <source>
        <dbReference type="EMBL" id="KAK1742984.1"/>
    </source>
</evidence>
<sequence>MYLFQHDLPLVREINHTDILVTAEANDKMRLVGFKGDDPIQRPCGDDIVSESGIFYRRFKLWTDRNHFARIDHYKNDILPQVTSVFPEDNMHKPTRLNCTYFAPYYYEGGKGDPYYKHTDASERYGFKLFERVKRGEVAYSSLSKVNIMVMERMGVNMTELETYKSG</sequence>
<name>A0AAD8YCD8_9STRA</name>